<gene>
    <name evidence="13" type="ORF">K452DRAFT_224900</name>
</gene>
<dbReference type="CDD" id="cd11377">
    <property type="entry name" value="Pro-peptidase_S53"/>
    <property type="match status" value="1"/>
</dbReference>
<dbReference type="InterPro" id="IPR050819">
    <property type="entry name" value="Tripeptidyl-peptidase_I"/>
</dbReference>
<dbReference type="EC" id="3.4.14.10" evidence="4"/>
<dbReference type="AlphaFoldDB" id="A0A6A6BHB2"/>
<feature type="binding site" evidence="11">
    <location>
        <position position="531"/>
    </location>
    <ligand>
        <name>Ca(2+)</name>
        <dbReference type="ChEBI" id="CHEBI:29108"/>
    </ligand>
</feature>
<evidence type="ECO:0000256" key="1">
    <source>
        <dbReference type="ARBA" id="ARBA00001910"/>
    </source>
</evidence>
<dbReference type="Pfam" id="PF00082">
    <property type="entry name" value="Peptidase_S8"/>
    <property type="match status" value="1"/>
</dbReference>
<dbReference type="SUPFAM" id="SSF54897">
    <property type="entry name" value="Protease propeptides/inhibitors"/>
    <property type="match status" value="1"/>
</dbReference>
<dbReference type="PANTHER" id="PTHR14218:SF15">
    <property type="entry name" value="TRIPEPTIDYL-PEPTIDASE 1"/>
    <property type="match status" value="1"/>
</dbReference>
<keyword evidence="7 11" id="KW-0378">Hydrolase</keyword>
<dbReference type="SUPFAM" id="SSF52743">
    <property type="entry name" value="Subtilisin-like"/>
    <property type="match status" value="1"/>
</dbReference>
<feature type="active site" description="Charge relay system" evidence="11">
    <location>
        <position position="293"/>
    </location>
</feature>
<dbReference type="Proteomes" id="UP000799438">
    <property type="component" value="Unassembled WGS sequence"/>
</dbReference>
<feature type="binding site" evidence="11">
    <location>
        <position position="554"/>
    </location>
    <ligand>
        <name>Ca(2+)</name>
        <dbReference type="ChEBI" id="CHEBI:29108"/>
    </ligand>
</feature>
<dbReference type="InterPro" id="IPR023828">
    <property type="entry name" value="Peptidase_S8_Ser-AS"/>
</dbReference>
<evidence type="ECO:0000256" key="10">
    <source>
        <dbReference type="ARBA" id="ARBA00023145"/>
    </source>
</evidence>
<dbReference type="Pfam" id="PF09286">
    <property type="entry name" value="Pro-kuma_activ"/>
    <property type="match status" value="1"/>
</dbReference>
<reference evidence="13" key="1">
    <citation type="journal article" date="2020" name="Stud. Mycol.">
        <title>101 Dothideomycetes genomes: a test case for predicting lifestyles and emergence of pathogens.</title>
        <authorList>
            <person name="Haridas S."/>
            <person name="Albert R."/>
            <person name="Binder M."/>
            <person name="Bloem J."/>
            <person name="Labutti K."/>
            <person name="Salamov A."/>
            <person name="Andreopoulos B."/>
            <person name="Baker S."/>
            <person name="Barry K."/>
            <person name="Bills G."/>
            <person name="Bluhm B."/>
            <person name="Cannon C."/>
            <person name="Castanera R."/>
            <person name="Culley D."/>
            <person name="Daum C."/>
            <person name="Ezra D."/>
            <person name="Gonzalez J."/>
            <person name="Henrissat B."/>
            <person name="Kuo A."/>
            <person name="Liang C."/>
            <person name="Lipzen A."/>
            <person name="Lutzoni F."/>
            <person name="Magnuson J."/>
            <person name="Mondo S."/>
            <person name="Nolan M."/>
            <person name="Ohm R."/>
            <person name="Pangilinan J."/>
            <person name="Park H.-J."/>
            <person name="Ramirez L."/>
            <person name="Alfaro M."/>
            <person name="Sun H."/>
            <person name="Tritt A."/>
            <person name="Yoshinaga Y."/>
            <person name="Zwiers L.-H."/>
            <person name="Turgeon B."/>
            <person name="Goodwin S."/>
            <person name="Spatafora J."/>
            <person name="Crous P."/>
            <person name="Grigoriev I."/>
        </authorList>
    </citation>
    <scope>NUCLEOTIDE SEQUENCE</scope>
    <source>
        <strain evidence="13">CBS 121167</strain>
    </source>
</reference>
<evidence type="ECO:0000313" key="13">
    <source>
        <dbReference type="EMBL" id="KAF2143520.1"/>
    </source>
</evidence>
<dbReference type="PROSITE" id="PS00138">
    <property type="entry name" value="SUBTILASE_SER"/>
    <property type="match status" value="1"/>
</dbReference>
<evidence type="ECO:0000256" key="9">
    <source>
        <dbReference type="ARBA" id="ARBA00022837"/>
    </source>
</evidence>
<keyword evidence="5 11" id="KW-0645">Protease</keyword>
<dbReference type="InterPro" id="IPR000209">
    <property type="entry name" value="Peptidase_S8/S53_dom"/>
</dbReference>
<keyword evidence="10" id="KW-0865">Zymogen</keyword>
<dbReference type="GeneID" id="54294215"/>
<dbReference type="EMBL" id="ML995482">
    <property type="protein sequence ID" value="KAF2143520.1"/>
    <property type="molecule type" value="Genomic_DNA"/>
</dbReference>
<dbReference type="RefSeq" id="XP_033399232.1">
    <property type="nucleotide sequence ID" value="XM_033536719.1"/>
</dbReference>
<comment type="function">
    <text evidence="2">Secreted tripeptidyl-peptidase which degrades proteins at acidic pHs and is involved in virulence.</text>
</comment>
<dbReference type="PROSITE" id="PS51695">
    <property type="entry name" value="SEDOLISIN"/>
    <property type="match status" value="1"/>
</dbReference>
<evidence type="ECO:0000256" key="11">
    <source>
        <dbReference type="PROSITE-ProRule" id="PRU01032"/>
    </source>
</evidence>
<dbReference type="Gene3D" id="3.40.50.200">
    <property type="entry name" value="Peptidase S8/S53 domain"/>
    <property type="match status" value="1"/>
</dbReference>
<evidence type="ECO:0000256" key="4">
    <source>
        <dbReference type="ARBA" id="ARBA00012462"/>
    </source>
</evidence>
<comment type="subcellular location">
    <subcellularLocation>
        <location evidence="3">Secreted</location>
        <location evidence="3">Extracellular space</location>
    </subcellularLocation>
</comment>
<dbReference type="GO" id="GO:0008240">
    <property type="term" value="F:tripeptidyl-peptidase activity"/>
    <property type="evidence" value="ECO:0007669"/>
    <property type="project" value="UniProtKB-EC"/>
</dbReference>
<organism evidence="13 14">
    <name type="scientific">Aplosporella prunicola CBS 121167</name>
    <dbReference type="NCBI Taxonomy" id="1176127"/>
    <lineage>
        <taxon>Eukaryota</taxon>
        <taxon>Fungi</taxon>
        <taxon>Dikarya</taxon>
        <taxon>Ascomycota</taxon>
        <taxon>Pezizomycotina</taxon>
        <taxon>Dothideomycetes</taxon>
        <taxon>Dothideomycetes incertae sedis</taxon>
        <taxon>Botryosphaeriales</taxon>
        <taxon>Aplosporellaceae</taxon>
        <taxon>Aplosporella</taxon>
    </lineage>
</organism>
<dbReference type="SMART" id="SM00944">
    <property type="entry name" value="Pro-kuma_activ"/>
    <property type="match status" value="1"/>
</dbReference>
<dbReference type="PANTHER" id="PTHR14218">
    <property type="entry name" value="PROTEASE S8 TRIPEPTIDYL PEPTIDASE I CLN2"/>
    <property type="match status" value="1"/>
</dbReference>
<evidence type="ECO:0000313" key="14">
    <source>
        <dbReference type="Proteomes" id="UP000799438"/>
    </source>
</evidence>
<evidence type="ECO:0000256" key="3">
    <source>
        <dbReference type="ARBA" id="ARBA00004239"/>
    </source>
</evidence>
<proteinExistence type="predicted"/>
<feature type="domain" description="Peptidase S53" evidence="12">
    <location>
        <begin position="211"/>
        <end position="574"/>
    </location>
</feature>
<evidence type="ECO:0000256" key="8">
    <source>
        <dbReference type="ARBA" id="ARBA00022825"/>
    </source>
</evidence>
<dbReference type="InterPro" id="IPR036852">
    <property type="entry name" value="Peptidase_S8/S53_dom_sf"/>
</dbReference>
<comment type="cofactor">
    <cofactor evidence="11">
        <name>Ca(2+)</name>
        <dbReference type="ChEBI" id="CHEBI:29108"/>
    </cofactor>
    <text evidence="11">Binds 1 Ca(2+) ion per subunit.</text>
</comment>
<keyword evidence="8 11" id="KW-0720">Serine protease</keyword>
<comment type="catalytic activity">
    <reaction evidence="1">
        <text>Release of an N-terminal tripeptide from a polypeptide.</text>
        <dbReference type="EC" id="3.4.14.10"/>
    </reaction>
</comment>
<accession>A0A6A6BHB2</accession>
<dbReference type="OrthoDB" id="2919105at2759"/>
<dbReference type="GO" id="GO:0005576">
    <property type="term" value="C:extracellular region"/>
    <property type="evidence" value="ECO:0007669"/>
    <property type="project" value="UniProtKB-SubCell"/>
</dbReference>
<evidence type="ECO:0000256" key="5">
    <source>
        <dbReference type="ARBA" id="ARBA00022670"/>
    </source>
</evidence>
<feature type="active site" description="Charge relay system" evidence="11">
    <location>
        <position position="289"/>
    </location>
</feature>
<evidence type="ECO:0000256" key="2">
    <source>
        <dbReference type="ARBA" id="ARBA00002451"/>
    </source>
</evidence>
<feature type="active site" description="Charge relay system" evidence="11">
    <location>
        <position position="487"/>
    </location>
</feature>
<feature type="binding site" evidence="11">
    <location>
        <position position="530"/>
    </location>
    <ligand>
        <name>Ca(2+)</name>
        <dbReference type="ChEBI" id="CHEBI:29108"/>
    </ligand>
</feature>
<keyword evidence="14" id="KW-1185">Reference proteome</keyword>
<dbReference type="InterPro" id="IPR030400">
    <property type="entry name" value="Sedolisin_dom"/>
</dbReference>
<dbReference type="GO" id="GO:0004252">
    <property type="term" value="F:serine-type endopeptidase activity"/>
    <property type="evidence" value="ECO:0007669"/>
    <property type="project" value="UniProtKB-UniRule"/>
</dbReference>
<keyword evidence="9 11" id="KW-0106">Calcium</keyword>
<evidence type="ECO:0000259" key="12">
    <source>
        <dbReference type="PROSITE" id="PS51695"/>
    </source>
</evidence>
<dbReference type="InterPro" id="IPR015366">
    <property type="entry name" value="S53_propep"/>
</dbReference>
<protein>
    <recommendedName>
        <fullName evidence="4">tripeptidyl-peptidase II</fullName>
        <ecNumber evidence="4">3.4.14.10</ecNumber>
    </recommendedName>
</protein>
<dbReference type="GO" id="GO:0046872">
    <property type="term" value="F:metal ion binding"/>
    <property type="evidence" value="ECO:0007669"/>
    <property type="project" value="UniProtKB-UniRule"/>
</dbReference>
<sequence>MVRVRDIVHVALAALAQNTNALSLPTTTKHGQLVEHETTAKLPAGWSLAAPAQDSERLNLRIALRQPHQDYLQIAHDVSDPSSPSYGKHLSASQLQAALPDVKGAAAAVTAWLKAQGVAHVSVEGEWVKFDTTVGQARDLFHADYARYRFQQGKAVLRTKAYSVPKALADDIDFLFPATHFVGGNVRVETTPQQLQRRQHSMPKPPSCDYDNCPAGLKAKYHITHTPPDAKSGSRLAVAGFLEEWPSLDDLHTFLEAHGDTANTTVPDFKVELVNGGENPNTSAKAGIEAMLDIDYTVPFTGPLEVTYISTGGRPEAQSQPGNNIIPASESGNEPYLEFLEYLLAKEDPPQVVSISYTDDEQSVPKAYAQKVCDLFGRLAARGVSVINASGDGGAAGTQNTDCPWVTSVGALRLSGGAASYSGGGYSNYFAVPAWQEAAVKASIDALKGAHDGYYNKTGRGIPDVALQGDDFLIVANGYELVQKGTSASAPLFAAMITLLNDLRLRAGKPVLGFLNPLLYAEGSAKVFRDVTDGFTSGCSNSSWFEAGWDSLPGWDAATGLGEPDFAKMRELVL</sequence>
<evidence type="ECO:0000256" key="7">
    <source>
        <dbReference type="ARBA" id="ARBA00022801"/>
    </source>
</evidence>
<name>A0A6A6BHB2_9PEZI</name>
<keyword evidence="6 11" id="KW-0479">Metal-binding</keyword>
<evidence type="ECO:0000256" key="6">
    <source>
        <dbReference type="ARBA" id="ARBA00022723"/>
    </source>
</evidence>
<dbReference type="CDD" id="cd04056">
    <property type="entry name" value="Peptidases_S53"/>
    <property type="match status" value="1"/>
</dbReference>
<dbReference type="GO" id="GO:0006508">
    <property type="term" value="P:proteolysis"/>
    <property type="evidence" value="ECO:0007669"/>
    <property type="project" value="UniProtKB-KW"/>
</dbReference>
<feature type="binding site" evidence="11">
    <location>
        <position position="556"/>
    </location>
    <ligand>
        <name>Ca(2+)</name>
        <dbReference type="ChEBI" id="CHEBI:29108"/>
    </ligand>
</feature>